<organism evidence="2 3">
    <name type="scientific">Sphingobacterium chuzhouense</name>
    <dbReference type="NCBI Taxonomy" id="1742264"/>
    <lineage>
        <taxon>Bacteria</taxon>
        <taxon>Pseudomonadati</taxon>
        <taxon>Bacteroidota</taxon>
        <taxon>Sphingobacteriia</taxon>
        <taxon>Sphingobacteriales</taxon>
        <taxon>Sphingobacteriaceae</taxon>
        <taxon>Sphingobacterium</taxon>
    </lineage>
</organism>
<evidence type="ECO:0000259" key="1">
    <source>
        <dbReference type="Pfam" id="PF20276"/>
    </source>
</evidence>
<feature type="domain" description="ABC-three component systems C-terminal" evidence="1">
    <location>
        <begin position="111"/>
        <end position="356"/>
    </location>
</feature>
<comment type="caution">
    <text evidence="2">The sequence shown here is derived from an EMBL/GenBank/DDBJ whole genome shotgun (WGS) entry which is preliminary data.</text>
</comment>
<dbReference type="RefSeq" id="WP_190314059.1">
    <property type="nucleotide sequence ID" value="NZ_JACNYL010000003.1"/>
</dbReference>
<dbReference type="EMBL" id="JACNYL010000003">
    <property type="protein sequence ID" value="MBD1422317.1"/>
    <property type="molecule type" value="Genomic_DNA"/>
</dbReference>
<sequence length="397" mass="45523">MSSRNATASWSGYAHQGKIGLLIALKKIIDLNCENLVDYQVEQETQEDVCLKCGTIIHEVHQVKAYMSTNAINSYKKALQEFEPGSSNYLHTILELQDWETLTAEENPYNVQRYSYSPGKNFCGLDQIEEIILSEISSVLKINGNENHENEDWCRNGYHEYLALLDSRIREQHQYGTKKTYCISIGLDEILQIIDSPPTRSKTVSCAIRSAIYNIYVDFVDKLENNQYPRMLDSHEKIVADVIKMFCCLNDDDLEEFLCQIFPSSTKGKRLASSVLTDDFFIGKDFATTFLKTLIDIYSVMPTIEGGTYPHYKVDKNYLITALQQQPDYLVIVAKNILENDKLNTARYEADYIINENFEGKLSDYAPKNIPRKNGIINQNDLEFITRIEATNKLNTQ</sequence>
<proteinExistence type="predicted"/>
<dbReference type="InterPro" id="IPR046920">
    <property type="entry name" value="ABC-3C_CTD1"/>
</dbReference>
<evidence type="ECO:0000313" key="2">
    <source>
        <dbReference type="EMBL" id="MBD1422317.1"/>
    </source>
</evidence>
<dbReference type="Pfam" id="PF20276">
    <property type="entry name" value="CTD1"/>
    <property type="match status" value="1"/>
</dbReference>
<keyword evidence="3" id="KW-1185">Reference proteome</keyword>
<accession>A0ABR7XTU3</accession>
<reference evidence="2 3" key="1">
    <citation type="submission" date="2020-08" db="EMBL/GenBank/DDBJ databases">
        <title>Sphingobacterium sp. DN00404 isolated from aquaculture water.</title>
        <authorList>
            <person name="Zhang M."/>
        </authorList>
    </citation>
    <scope>NUCLEOTIDE SEQUENCE [LARGE SCALE GENOMIC DNA]</scope>
    <source>
        <strain evidence="2 3">KCTC 42746</strain>
    </source>
</reference>
<gene>
    <name evidence="2" type="ORF">H8B21_12120</name>
</gene>
<dbReference type="Proteomes" id="UP000651112">
    <property type="component" value="Unassembled WGS sequence"/>
</dbReference>
<protein>
    <recommendedName>
        <fullName evidence="1">ABC-three component systems C-terminal domain-containing protein</fullName>
    </recommendedName>
</protein>
<name>A0ABR7XTU3_9SPHI</name>
<evidence type="ECO:0000313" key="3">
    <source>
        <dbReference type="Proteomes" id="UP000651112"/>
    </source>
</evidence>